<gene>
    <name evidence="1" type="ORF">STAS_21284</name>
</gene>
<dbReference type="OrthoDB" id="10564778at2759"/>
<reference evidence="2" key="1">
    <citation type="journal article" date="2019" name="Curr. Biol.">
        <title>Genome Sequence of Striga asiatica Provides Insight into the Evolution of Plant Parasitism.</title>
        <authorList>
            <person name="Yoshida S."/>
            <person name="Kim S."/>
            <person name="Wafula E.K."/>
            <person name="Tanskanen J."/>
            <person name="Kim Y.M."/>
            <person name="Honaas L."/>
            <person name="Yang Z."/>
            <person name="Spallek T."/>
            <person name="Conn C.E."/>
            <person name="Ichihashi Y."/>
            <person name="Cheong K."/>
            <person name="Cui S."/>
            <person name="Der J.P."/>
            <person name="Gundlach H."/>
            <person name="Jiao Y."/>
            <person name="Hori C."/>
            <person name="Ishida J.K."/>
            <person name="Kasahara H."/>
            <person name="Kiba T."/>
            <person name="Kim M.S."/>
            <person name="Koo N."/>
            <person name="Laohavisit A."/>
            <person name="Lee Y.H."/>
            <person name="Lumba S."/>
            <person name="McCourt P."/>
            <person name="Mortimer J.C."/>
            <person name="Mutuku J.M."/>
            <person name="Nomura T."/>
            <person name="Sasaki-Sekimoto Y."/>
            <person name="Seto Y."/>
            <person name="Wang Y."/>
            <person name="Wakatake T."/>
            <person name="Sakakibara H."/>
            <person name="Demura T."/>
            <person name="Yamaguchi S."/>
            <person name="Yoneyama K."/>
            <person name="Manabe R.I."/>
            <person name="Nelson D.C."/>
            <person name="Schulman A.H."/>
            <person name="Timko M.P."/>
            <person name="dePamphilis C.W."/>
            <person name="Choi D."/>
            <person name="Shirasu K."/>
        </authorList>
    </citation>
    <scope>NUCLEOTIDE SEQUENCE [LARGE SCALE GENOMIC DNA]</scope>
    <source>
        <strain evidence="2">cv. UVA1</strain>
    </source>
</reference>
<evidence type="ECO:0000313" key="2">
    <source>
        <dbReference type="Proteomes" id="UP000325081"/>
    </source>
</evidence>
<dbReference type="EMBL" id="BKCP01006937">
    <property type="protein sequence ID" value="GER44385.1"/>
    <property type="molecule type" value="Genomic_DNA"/>
</dbReference>
<name>A0A5A7QGC7_STRAF</name>
<accession>A0A5A7QGC7</accession>
<dbReference type="AlphaFoldDB" id="A0A5A7QGC7"/>
<comment type="caution">
    <text evidence="1">The sequence shown here is derived from an EMBL/GenBank/DDBJ whole genome shotgun (WGS) entry which is preliminary data.</text>
</comment>
<protein>
    <submittedName>
        <fullName evidence="1">Galactose oxidase/kelch repeat superfamily protein</fullName>
    </submittedName>
</protein>
<evidence type="ECO:0000313" key="1">
    <source>
        <dbReference type="EMBL" id="GER44385.1"/>
    </source>
</evidence>
<sequence>MAPTFQTTYVVANIIVLINTKEKTIKKTSIPPGRLIVHPSLGRPLLLSSNKFVGASGRPDRFLFPSLSLSLKASNKLLPSPVLIGFESTLAALSLSLAVSGARFGVRPELGADGPGSGYTGPLDDCEAT</sequence>
<keyword evidence="2" id="KW-1185">Reference proteome</keyword>
<organism evidence="1 2">
    <name type="scientific">Striga asiatica</name>
    <name type="common">Asiatic witchweed</name>
    <name type="synonym">Buchnera asiatica</name>
    <dbReference type="NCBI Taxonomy" id="4170"/>
    <lineage>
        <taxon>Eukaryota</taxon>
        <taxon>Viridiplantae</taxon>
        <taxon>Streptophyta</taxon>
        <taxon>Embryophyta</taxon>
        <taxon>Tracheophyta</taxon>
        <taxon>Spermatophyta</taxon>
        <taxon>Magnoliopsida</taxon>
        <taxon>eudicotyledons</taxon>
        <taxon>Gunneridae</taxon>
        <taxon>Pentapetalae</taxon>
        <taxon>asterids</taxon>
        <taxon>lamiids</taxon>
        <taxon>Lamiales</taxon>
        <taxon>Orobanchaceae</taxon>
        <taxon>Buchnereae</taxon>
        <taxon>Striga</taxon>
    </lineage>
</organism>
<dbReference type="Proteomes" id="UP000325081">
    <property type="component" value="Unassembled WGS sequence"/>
</dbReference>
<proteinExistence type="predicted"/>